<dbReference type="PROSITE" id="PS00141">
    <property type="entry name" value="ASP_PROTEASE"/>
    <property type="match status" value="1"/>
</dbReference>
<feature type="active site" evidence="3">
    <location>
        <position position="358"/>
    </location>
</feature>
<organism evidence="8 9">
    <name type="scientific">Dactylellina haptotyla (strain CBS 200.50)</name>
    <name type="common">Nematode-trapping fungus</name>
    <name type="synonym">Monacrosporium haptotylum</name>
    <dbReference type="NCBI Taxonomy" id="1284197"/>
    <lineage>
        <taxon>Eukaryota</taxon>
        <taxon>Fungi</taxon>
        <taxon>Dikarya</taxon>
        <taxon>Ascomycota</taxon>
        <taxon>Pezizomycotina</taxon>
        <taxon>Orbiliomycetes</taxon>
        <taxon>Orbiliales</taxon>
        <taxon>Orbiliaceae</taxon>
        <taxon>Dactylellina</taxon>
    </lineage>
</organism>
<dbReference type="OMA" id="GLQWGST"/>
<evidence type="ECO:0000256" key="1">
    <source>
        <dbReference type="ARBA" id="ARBA00007447"/>
    </source>
</evidence>
<dbReference type="PROSITE" id="PS51767">
    <property type="entry name" value="PEPTIDASE_A1"/>
    <property type="match status" value="1"/>
</dbReference>
<feature type="domain" description="Peptidase A1" evidence="7">
    <location>
        <begin position="95"/>
        <end position="469"/>
    </location>
</feature>
<name>S8ACA4_DACHA</name>
<keyword evidence="2 4" id="KW-0064">Aspartyl protease</keyword>
<feature type="active site" evidence="3">
    <location>
        <position position="111"/>
    </location>
</feature>
<reference evidence="9" key="2">
    <citation type="submission" date="2013-04" db="EMBL/GenBank/DDBJ databases">
        <title>Genomic mechanisms accounting for the adaptation to parasitism in nematode-trapping fungi.</title>
        <authorList>
            <person name="Ahren D.G."/>
        </authorList>
    </citation>
    <scope>NUCLEOTIDE SEQUENCE [LARGE SCALE GENOMIC DNA]</scope>
    <source>
        <strain evidence="9">CBS 200.50</strain>
    </source>
</reference>
<dbReference type="MEROPS" id="A01.081"/>
<dbReference type="AlphaFoldDB" id="S8ACA4"/>
<keyword evidence="6" id="KW-0732">Signal</keyword>
<evidence type="ECO:0000256" key="6">
    <source>
        <dbReference type="SAM" id="SignalP"/>
    </source>
</evidence>
<dbReference type="STRING" id="1284197.S8ACA4"/>
<keyword evidence="4" id="KW-0378">Hydrolase</keyword>
<evidence type="ECO:0000313" key="9">
    <source>
        <dbReference type="Proteomes" id="UP000015100"/>
    </source>
</evidence>
<evidence type="ECO:0000259" key="7">
    <source>
        <dbReference type="PROSITE" id="PS51767"/>
    </source>
</evidence>
<dbReference type="Pfam" id="PF00026">
    <property type="entry name" value="Asp"/>
    <property type="match status" value="2"/>
</dbReference>
<feature type="signal peptide" evidence="6">
    <location>
        <begin position="1"/>
        <end position="24"/>
    </location>
</feature>
<dbReference type="PRINTS" id="PR00792">
    <property type="entry name" value="PEPSIN"/>
</dbReference>
<dbReference type="SUPFAM" id="SSF50630">
    <property type="entry name" value="Acid proteases"/>
    <property type="match status" value="1"/>
</dbReference>
<reference evidence="8 9" key="1">
    <citation type="journal article" date="2013" name="PLoS Genet.">
        <title>Genomic mechanisms accounting for the adaptation to parasitism in nematode-trapping fungi.</title>
        <authorList>
            <person name="Meerupati T."/>
            <person name="Andersson K.M."/>
            <person name="Friman E."/>
            <person name="Kumar D."/>
            <person name="Tunlid A."/>
            <person name="Ahren D."/>
        </authorList>
    </citation>
    <scope>NUCLEOTIDE SEQUENCE [LARGE SCALE GENOMIC DNA]</scope>
    <source>
        <strain evidence="8 9">CBS 200.50</strain>
    </source>
</reference>
<dbReference type="PANTHER" id="PTHR47966:SF47">
    <property type="entry name" value="ENDOPEPTIDASE, PUTATIVE (AFU_ORTHOLOGUE AFUA_3G01220)-RELATED"/>
    <property type="match status" value="1"/>
</dbReference>
<gene>
    <name evidence="8" type="ORF">H072_7553</name>
</gene>
<dbReference type="GO" id="GO:0004190">
    <property type="term" value="F:aspartic-type endopeptidase activity"/>
    <property type="evidence" value="ECO:0007669"/>
    <property type="project" value="UniProtKB-KW"/>
</dbReference>
<dbReference type="HOGENOM" id="CLU_562606_0_0_1"/>
<evidence type="ECO:0000256" key="5">
    <source>
        <dbReference type="SAM" id="MobiDB-lite"/>
    </source>
</evidence>
<dbReference type="PANTHER" id="PTHR47966">
    <property type="entry name" value="BETA-SITE APP-CLEAVING ENZYME, ISOFORM A-RELATED"/>
    <property type="match status" value="1"/>
</dbReference>
<proteinExistence type="inferred from homology"/>
<dbReference type="OrthoDB" id="15189at2759"/>
<feature type="chain" id="PRO_5004548384" description="Peptidase A1 domain-containing protein" evidence="6">
    <location>
        <begin position="25"/>
        <end position="510"/>
    </location>
</feature>
<accession>S8ACA4</accession>
<dbReference type="GO" id="GO:0000324">
    <property type="term" value="C:fungal-type vacuole"/>
    <property type="evidence" value="ECO:0007669"/>
    <property type="project" value="TreeGrafter"/>
</dbReference>
<dbReference type="EMBL" id="AQGS01000532">
    <property type="protein sequence ID" value="EPS38721.1"/>
    <property type="molecule type" value="Genomic_DNA"/>
</dbReference>
<feature type="compositionally biased region" description="Polar residues" evidence="5">
    <location>
        <begin position="494"/>
        <end position="510"/>
    </location>
</feature>
<evidence type="ECO:0000256" key="4">
    <source>
        <dbReference type="RuleBase" id="RU000454"/>
    </source>
</evidence>
<keyword evidence="9" id="KW-1185">Reference proteome</keyword>
<dbReference type="InterPro" id="IPR001461">
    <property type="entry name" value="Aspartic_peptidase_A1"/>
</dbReference>
<dbReference type="InterPro" id="IPR021109">
    <property type="entry name" value="Peptidase_aspartic_dom_sf"/>
</dbReference>
<dbReference type="Proteomes" id="UP000015100">
    <property type="component" value="Unassembled WGS sequence"/>
</dbReference>
<comment type="caution">
    <text evidence="8">The sequence shown here is derived from an EMBL/GenBank/DDBJ whole genome shotgun (WGS) entry which is preliminary data.</text>
</comment>
<comment type="similarity">
    <text evidence="1 4">Belongs to the peptidase A1 family.</text>
</comment>
<dbReference type="InterPro" id="IPR033121">
    <property type="entry name" value="PEPTIDASE_A1"/>
</dbReference>
<dbReference type="InterPro" id="IPR034164">
    <property type="entry name" value="Pepsin-like_dom"/>
</dbReference>
<protein>
    <recommendedName>
        <fullName evidence="7">Peptidase A1 domain-containing protein</fullName>
    </recommendedName>
</protein>
<keyword evidence="4" id="KW-0645">Protease</keyword>
<dbReference type="GO" id="GO:0006508">
    <property type="term" value="P:proteolysis"/>
    <property type="evidence" value="ECO:0007669"/>
    <property type="project" value="UniProtKB-KW"/>
</dbReference>
<dbReference type="Gene3D" id="2.40.70.10">
    <property type="entry name" value="Acid Proteases"/>
    <property type="match status" value="2"/>
</dbReference>
<feature type="region of interest" description="Disordered" evidence="5">
    <location>
        <begin position="483"/>
        <end position="510"/>
    </location>
</feature>
<evidence type="ECO:0000256" key="2">
    <source>
        <dbReference type="ARBA" id="ARBA00022750"/>
    </source>
</evidence>
<dbReference type="InterPro" id="IPR001969">
    <property type="entry name" value="Aspartic_peptidase_AS"/>
</dbReference>
<evidence type="ECO:0000313" key="8">
    <source>
        <dbReference type="EMBL" id="EPS38721.1"/>
    </source>
</evidence>
<sequence length="510" mass="56191">MRWLNYIQLAVVLILLPFGPLVSALILPREVDQAALSSYEKIAPYQVPIRAYRRNATISSGLYPRDAPDLNEGIGIMAVEPISRASLSYVEGLSFYVPVQVGNQDLNLIIDTGSSDTWVVQNNFTCFNVPMQSGNETTSNADIPCDFGGYFFPTESSTFKVLRSDLGTLRIHYADGSAVAGYVGQDIVNVSGLLINQTIGVAEFTRWRGDDSTAGILGLGYPGTISPLEGHEPYDWSPIGAGGPRKKFDCHETYPSFIQSLANQGHSPVFGVTMEKSTNWLWGLQGGVLEDAGVLGFGGIPNVPRLGFPFAKAVMNPQYTENNTCPSDFRQIGYSFEIDGITDGGDMWIAGNRTVKVDTGSAPIILPYSLARLFIEKMGPSLDPSVTPWIVDCNATLPEIGFVMNEIVITLDRNQILRERSNSPSFITPARCYTNFMINHWNDDIILGIPFLQGALVVYDLENKIIRIGKRFSEDPYFVPGYSDDPRPEEYPRYNSSTPLVRSQSYLHSG</sequence>
<evidence type="ECO:0000256" key="3">
    <source>
        <dbReference type="PIRSR" id="PIRSR601461-1"/>
    </source>
</evidence>
<dbReference type="CDD" id="cd05471">
    <property type="entry name" value="pepsin_like"/>
    <property type="match status" value="1"/>
</dbReference>
<dbReference type="eggNOG" id="KOG1339">
    <property type="taxonomic scope" value="Eukaryota"/>
</dbReference>